<evidence type="ECO:0000256" key="11">
    <source>
        <dbReference type="SAM" id="MobiDB-lite"/>
    </source>
</evidence>
<dbReference type="EMBL" id="VSFF01000012">
    <property type="protein sequence ID" value="TYC10419.1"/>
    <property type="molecule type" value="Genomic_DNA"/>
</dbReference>
<evidence type="ECO:0000256" key="5">
    <source>
        <dbReference type="ARBA" id="ARBA00022679"/>
    </source>
</evidence>
<dbReference type="PANTHER" id="PTHR45436:SF5">
    <property type="entry name" value="SENSOR HISTIDINE KINASE TRCS"/>
    <property type="match status" value="1"/>
</dbReference>
<dbReference type="SMART" id="SM00388">
    <property type="entry name" value="HisKA"/>
    <property type="match status" value="1"/>
</dbReference>
<dbReference type="InterPro" id="IPR003661">
    <property type="entry name" value="HisK_dim/P_dom"/>
</dbReference>
<dbReference type="GO" id="GO:0005886">
    <property type="term" value="C:plasma membrane"/>
    <property type="evidence" value="ECO:0007669"/>
    <property type="project" value="UniProtKB-SubCell"/>
</dbReference>
<dbReference type="InterPro" id="IPR004358">
    <property type="entry name" value="Sig_transdc_His_kin-like_C"/>
</dbReference>
<evidence type="ECO:0000256" key="1">
    <source>
        <dbReference type="ARBA" id="ARBA00000085"/>
    </source>
</evidence>
<keyword evidence="4" id="KW-0597">Phosphoprotein</keyword>
<evidence type="ECO:0000259" key="14">
    <source>
        <dbReference type="PROSITE" id="PS50885"/>
    </source>
</evidence>
<dbReference type="CDD" id="cd00075">
    <property type="entry name" value="HATPase"/>
    <property type="match status" value="1"/>
</dbReference>
<dbReference type="InterPro" id="IPR005467">
    <property type="entry name" value="His_kinase_dom"/>
</dbReference>
<evidence type="ECO:0000313" key="15">
    <source>
        <dbReference type="EMBL" id="TYC10419.1"/>
    </source>
</evidence>
<evidence type="ECO:0000256" key="6">
    <source>
        <dbReference type="ARBA" id="ARBA00022692"/>
    </source>
</evidence>
<gene>
    <name evidence="15" type="ORF">FXF65_31465</name>
</gene>
<dbReference type="Gene3D" id="1.10.287.130">
    <property type="match status" value="1"/>
</dbReference>
<dbReference type="Pfam" id="PF00512">
    <property type="entry name" value="HisKA"/>
    <property type="match status" value="1"/>
</dbReference>
<comment type="catalytic activity">
    <reaction evidence="1">
        <text>ATP + protein L-histidine = ADP + protein N-phospho-L-histidine.</text>
        <dbReference type="EC" id="2.7.13.3"/>
    </reaction>
</comment>
<feature type="region of interest" description="Disordered" evidence="11">
    <location>
        <begin position="162"/>
        <end position="185"/>
    </location>
</feature>
<comment type="subcellular location">
    <subcellularLocation>
        <location evidence="2">Cell membrane</location>
    </subcellularLocation>
</comment>
<evidence type="ECO:0000256" key="4">
    <source>
        <dbReference type="ARBA" id="ARBA00022553"/>
    </source>
</evidence>
<dbReference type="InterPro" id="IPR036097">
    <property type="entry name" value="HisK_dim/P_sf"/>
</dbReference>
<keyword evidence="9" id="KW-0902">Two-component regulatory system</keyword>
<evidence type="ECO:0000256" key="9">
    <source>
        <dbReference type="ARBA" id="ARBA00023012"/>
    </source>
</evidence>
<reference evidence="15 16" key="1">
    <citation type="submission" date="2019-08" db="EMBL/GenBank/DDBJ databases">
        <title>Actinomadura sp. nov. CYP1-5 isolated from mountain soil.</title>
        <authorList>
            <person name="Songsumanus A."/>
            <person name="Kuncharoen N."/>
            <person name="Kudo T."/>
            <person name="Yuki M."/>
            <person name="Igarashi Y."/>
            <person name="Tanasupawat S."/>
        </authorList>
    </citation>
    <scope>NUCLEOTIDE SEQUENCE [LARGE SCALE GENOMIC DNA]</scope>
    <source>
        <strain evidence="15 16">GKU157</strain>
    </source>
</reference>
<dbReference type="InterPro" id="IPR003660">
    <property type="entry name" value="HAMP_dom"/>
</dbReference>
<accession>A0A5D0TZV0</accession>
<dbReference type="InterPro" id="IPR050428">
    <property type="entry name" value="TCS_sensor_his_kinase"/>
</dbReference>
<dbReference type="SMART" id="SM00304">
    <property type="entry name" value="HAMP"/>
    <property type="match status" value="1"/>
</dbReference>
<keyword evidence="7 15" id="KW-0418">Kinase</keyword>
<evidence type="ECO:0000256" key="12">
    <source>
        <dbReference type="SAM" id="Phobius"/>
    </source>
</evidence>
<dbReference type="EC" id="2.7.13.3" evidence="3"/>
<dbReference type="Gene3D" id="3.30.565.10">
    <property type="entry name" value="Histidine kinase-like ATPase, C-terminal domain"/>
    <property type="match status" value="1"/>
</dbReference>
<dbReference type="SUPFAM" id="SSF47384">
    <property type="entry name" value="Homodimeric domain of signal transducing histidine kinase"/>
    <property type="match status" value="1"/>
</dbReference>
<feature type="region of interest" description="Disordered" evidence="11">
    <location>
        <begin position="24"/>
        <end position="59"/>
    </location>
</feature>
<dbReference type="PANTHER" id="PTHR45436">
    <property type="entry name" value="SENSOR HISTIDINE KINASE YKOH"/>
    <property type="match status" value="1"/>
</dbReference>
<feature type="domain" description="Histidine kinase" evidence="13">
    <location>
        <begin position="311"/>
        <end position="517"/>
    </location>
</feature>
<evidence type="ECO:0000259" key="13">
    <source>
        <dbReference type="PROSITE" id="PS50109"/>
    </source>
</evidence>
<protein>
    <recommendedName>
        <fullName evidence="3">histidine kinase</fullName>
        <ecNumber evidence="3">2.7.13.3</ecNumber>
    </recommendedName>
</protein>
<dbReference type="GO" id="GO:0000155">
    <property type="term" value="F:phosphorelay sensor kinase activity"/>
    <property type="evidence" value="ECO:0007669"/>
    <property type="project" value="InterPro"/>
</dbReference>
<evidence type="ECO:0000256" key="10">
    <source>
        <dbReference type="ARBA" id="ARBA00023136"/>
    </source>
</evidence>
<evidence type="ECO:0000256" key="8">
    <source>
        <dbReference type="ARBA" id="ARBA00022989"/>
    </source>
</evidence>
<dbReference type="Proteomes" id="UP000322634">
    <property type="component" value="Unassembled WGS sequence"/>
</dbReference>
<feature type="compositionally biased region" description="Polar residues" evidence="11">
    <location>
        <begin position="28"/>
        <end position="38"/>
    </location>
</feature>
<dbReference type="PRINTS" id="PR00344">
    <property type="entry name" value="BCTRLSENSOR"/>
</dbReference>
<keyword evidence="10 12" id="KW-0472">Membrane</keyword>
<dbReference type="Gene3D" id="6.10.340.10">
    <property type="match status" value="1"/>
</dbReference>
<dbReference type="InterPro" id="IPR003594">
    <property type="entry name" value="HATPase_dom"/>
</dbReference>
<evidence type="ECO:0000313" key="16">
    <source>
        <dbReference type="Proteomes" id="UP000322634"/>
    </source>
</evidence>
<name>A0A5D0TZV0_9ACTN</name>
<evidence type="ECO:0000256" key="2">
    <source>
        <dbReference type="ARBA" id="ARBA00004236"/>
    </source>
</evidence>
<keyword evidence="8 12" id="KW-1133">Transmembrane helix</keyword>
<evidence type="ECO:0000256" key="3">
    <source>
        <dbReference type="ARBA" id="ARBA00012438"/>
    </source>
</evidence>
<comment type="caution">
    <text evidence="15">The sequence shown here is derived from an EMBL/GenBank/DDBJ whole genome shotgun (WGS) entry which is preliminary data.</text>
</comment>
<feature type="transmembrane region" description="Helical" evidence="12">
    <location>
        <begin position="83"/>
        <end position="106"/>
    </location>
</feature>
<dbReference type="OrthoDB" id="9786919at2"/>
<organism evidence="15 16">
    <name type="scientific">Actinomadura syzygii</name>
    <dbReference type="NCBI Taxonomy" id="1427538"/>
    <lineage>
        <taxon>Bacteria</taxon>
        <taxon>Bacillati</taxon>
        <taxon>Actinomycetota</taxon>
        <taxon>Actinomycetes</taxon>
        <taxon>Streptosporangiales</taxon>
        <taxon>Thermomonosporaceae</taxon>
        <taxon>Actinomadura</taxon>
    </lineage>
</organism>
<dbReference type="PROSITE" id="PS50885">
    <property type="entry name" value="HAMP"/>
    <property type="match status" value="1"/>
</dbReference>
<keyword evidence="5" id="KW-0808">Transferase</keyword>
<dbReference type="SMART" id="SM00387">
    <property type="entry name" value="HATPase_c"/>
    <property type="match status" value="1"/>
</dbReference>
<evidence type="ECO:0000256" key="7">
    <source>
        <dbReference type="ARBA" id="ARBA00022777"/>
    </source>
</evidence>
<dbReference type="CDD" id="cd00082">
    <property type="entry name" value="HisKA"/>
    <property type="match status" value="1"/>
</dbReference>
<dbReference type="Pfam" id="PF02518">
    <property type="entry name" value="HATPase_c"/>
    <property type="match status" value="1"/>
</dbReference>
<dbReference type="SUPFAM" id="SSF55874">
    <property type="entry name" value="ATPase domain of HSP90 chaperone/DNA topoisomerase II/histidine kinase"/>
    <property type="match status" value="1"/>
</dbReference>
<dbReference type="InterPro" id="IPR036890">
    <property type="entry name" value="HATPase_C_sf"/>
</dbReference>
<keyword evidence="6 12" id="KW-0812">Transmembrane</keyword>
<sequence>MNVMPSPRPVHLEADRDVRPACGHVSAGNDQVTTSSAFNPPGAGRARRPAPRAGRACRKGEGAGVRRFRGVLTPSRWSLRTRVTAAATLVVALLLTVGAVIFYQAVRGVVYGGLHERGDFVVTDVSTLVHSTDPHGTLPVQDTEFTLLQVVSADGALVASSDSLSGHGPLDVPPPSRPGHPESRTIDIPGKGAVYVVSEKVSSPGGWRIVHVGAPSTLFVRYRGLLAGLLAGLVVIATVALAWIVSLSVRHALRPVRVMSGELTEITGRGAGRRVTVPGPKDEVSELAESVNVTLGRLEAVLTRQRGFVADVSHELRSPLTGLRAQLELALEHPEDEDWPAVARAALADADRLQGIVSDLLILAKLGAGVSVSRERVDLGELVRAETGRRPRRVPIEVGAPDGIMVSATPHHLVRLLTNLLDNAERHAASRVWVTVAVDGGDAVLEILDDGAGIAPEDRERVFWRFQRLEEGRGRDPGGTGLGLTISRDIARAHGGTLVAAESGKGARFVLRIPLDDD</sequence>
<dbReference type="PROSITE" id="PS50109">
    <property type="entry name" value="HIS_KIN"/>
    <property type="match status" value="1"/>
</dbReference>
<proteinExistence type="predicted"/>
<feature type="domain" description="HAMP" evidence="14">
    <location>
        <begin position="250"/>
        <end position="303"/>
    </location>
</feature>
<keyword evidence="16" id="KW-1185">Reference proteome</keyword>
<dbReference type="AlphaFoldDB" id="A0A5D0TZV0"/>
<feature type="transmembrane region" description="Helical" evidence="12">
    <location>
        <begin position="225"/>
        <end position="249"/>
    </location>
</feature>